<comment type="caution">
    <text evidence="2">The sequence shown here is derived from an EMBL/GenBank/DDBJ whole genome shotgun (WGS) entry which is preliminary data.</text>
</comment>
<feature type="compositionally biased region" description="Basic and acidic residues" evidence="1">
    <location>
        <begin position="527"/>
        <end position="536"/>
    </location>
</feature>
<name>A0A2U1MCK7_ARTAN</name>
<feature type="region of interest" description="Disordered" evidence="1">
    <location>
        <begin position="365"/>
        <end position="511"/>
    </location>
</feature>
<dbReference type="EMBL" id="PKPP01005762">
    <property type="protein sequence ID" value="PWA58922.1"/>
    <property type="molecule type" value="Genomic_DNA"/>
</dbReference>
<feature type="compositionally biased region" description="Basic and acidic residues" evidence="1">
    <location>
        <begin position="558"/>
        <end position="583"/>
    </location>
</feature>
<feature type="compositionally biased region" description="Low complexity" evidence="1">
    <location>
        <begin position="400"/>
        <end position="414"/>
    </location>
</feature>
<organism evidence="2 3">
    <name type="scientific">Artemisia annua</name>
    <name type="common">Sweet wormwood</name>
    <dbReference type="NCBI Taxonomy" id="35608"/>
    <lineage>
        <taxon>Eukaryota</taxon>
        <taxon>Viridiplantae</taxon>
        <taxon>Streptophyta</taxon>
        <taxon>Embryophyta</taxon>
        <taxon>Tracheophyta</taxon>
        <taxon>Spermatophyta</taxon>
        <taxon>Magnoliopsida</taxon>
        <taxon>eudicotyledons</taxon>
        <taxon>Gunneridae</taxon>
        <taxon>Pentapetalae</taxon>
        <taxon>asterids</taxon>
        <taxon>campanulids</taxon>
        <taxon>Asterales</taxon>
        <taxon>Asteraceae</taxon>
        <taxon>Asteroideae</taxon>
        <taxon>Anthemideae</taxon>
        <taxon>Artemisiinae</taxon>
        <taxon>Artemisia</taxon>
    </lineage>
</organism>
<feature type="region of interest" description="Disordered" evidence="1">
    <location>
        <begin position="527"/>
        <end position="601"/>
    </location>
</feature>
<feature type="compositionally biased region" description="Low complexity" evidence="1">
    <location>
        <begin position="199"/>
        <end position="213"/>
    </location>
</feature>
<evidence type="ECO:0000256" key="1">
    <source>
        <dbReference type="SAM" id="MobiDB-lite"/>
    </source>
</evidence>
<evidence type="ECO:0000313" key="2">
    <source>
        <dbReference type="EMBL" id="PWA58922.1"/>
    </source>
</evidence>
<dbReference type="Proteomes" id="UP000245207">
    <property type="component" value="Unassembled WGS sequence"/>
</dbReference>
<feature type="compositionally biased region" description="Polar residues" evidence="1">
    <location>
        <begin position="367"/>
        <end position="385"/>
    </location>
</feature>
<feature type="compositionally biased region" description="Basic residues" evidence="1">
    <location>
        <begin position="274"/>
        <end position="286"/>
    </location>
</feature>
<dbReference type="OrthoDB" id="1363898at2759"/>
<feature type="region of interest" description="Disordered" evidence="1">
    <location>
        <begin position="82"/>
        <end position="114"/>
    </location>
</feature>
<protein>
    <submittedName>
        <fullName evidence="2">Retrotransposon protein</fullName>
    </submittedName>
</protein>
<evidence type="ECO:0000313" key="3">
    <source>
        <dbReference type="Proteomes" id="UP000245207"/>
    </source>
</evidence>
<feature type="region of interest" description="Disordered" evidence="1">
    <location>
        <begin position="133"/>
        <end position="286"/>
    </location>
</feature>
<gene>
    <name evidence="2" type="ORF">CTI12_AA395160</name>
</gene>
<sequence>MLLLRCDCIHASLAQKTPSPKAKHVNPSKTKVQAPILTRRKKRSQYLNKAAPIVDPVVPLDSAKGGDSIDIDSSAIGVSTSTAIPAETAEPVPADDITMDSADQPSAKSKTELKMEELSARVAANLTEQELAAEAKRQEELKLSEISKKLKFPDAADVPKEVSTDTPIPADSTPLVDEGTQSASAHEVPKADSVPPEPSISAEPSIPPNESAATEGISANEEAYFSAAEEATLTADESKKLDTADTSHPSTTEVPDSTEADDAKDSSPASTPGKRQKRLARKRKSKALALPAEDISFIEHAEDDGEDPELWVSADSPRVSADLPAGSVSIDTAKGKGLMIEESLPFRVKSKTELEMEELSARVAANLTEQDTQPSITVEGTQSASAHEVPKADSVPPEPSISAEPSIPPNESAATEGISANEEAYFSAAEEGTLTADESEKLDIADTSHPSTTEVPDSTEAADAKDSSPASTLGKRQKRLARKRKSKALSLPAKDISFIEHAEDDGEDPELWAQQLTGHLEVKHCFGAGRESDTKSRQTLNNRYDLKLQGSRSASETMGDKLPRREGNSPDHQLRPLNERSVIKEVGVQRQPGGLPRSSHP</sequence>
<keyword evidence="3" id="KW-1185">Reference proteome</keyword>
<dbReference type="STRING" id="35608.A0A2U1MCK7"/>
<proteinExistence type="predicted"/>
<dbReference type="AlphaFoldDB" id="A0A2U1MCK7"/>
<reference evidence="2 3" key="1">
    <citation type="journal article" date="2018" name="Mol. Plant">
        <title>The genome of Artemisia annua provides insight into the evolution of Asteraceae family and artemisinin biosynthesis.</title>
        <authorList>
            <person name="Shen Q."/>
            <person name="Zhang L."/>
            <person name="Liao Z."/>
            <person name="Wang S."/>
            <person name="Yan T."/>
            <person name="Shi P."/>
            <person name="Liu M."/>
            <person name="Fu X."/>
            <person name="Pan Q."/>
            <person name="Wang Y."/>
            <person name="Lv Z."/>
            <person name="Lu X."/>
            <person name="Zhang F."/>
            <person name="Jiang W."/>
            <person name="Ma Y."/>
            <person name="Chen M."/>
            <person name="Hao X."/>
            <person name="Li L."/>
            <person name="Tang Y."/>
            <person name="Lv G."/>
            <person name="Zhou Y."/>
            <person name="Sun X."/>
            <person name="Brodelius P.E."/>
            <person name="Rose J.K.C."/>
            <person name="Tang K."/>
        </authorList>
    </citation>
    <scope>NUCLEOTIDE SEQUENCE [LARGE SCALE GENOMIC DNA]</scope>
    <source>
        <strain evidence="3">cv. Huhao1</strain>
        <tissue evidence="2">Leaf</tissue>
    </source>
</reference>
<feature type="compositionally biased region" description="Basic and acidic residues" evidence="1">
    <location>
        <begin position="133"/>
        <end position="163"/>
    </location>
</feature>
<feature type="compositionally biased region" description="Basic residues" evidence="1">
    <location>
        <begin position="475"/>
        <end position="487"/>
    </location>
</feature>
<feature type="compositionally biased region" description="Basic and acidic residues" evidence="1">
    <location>
        <begin position="236"/>
        <end position="245"/>
    </location>
</feature>
<feature type="compositionally biased region" description="Polar residues" evidence="1">
    <location>
        <begin position="246"/>
        <end position="255"/>
    </location>
</feature>
<accession>A0A2U1MCK7</accession>